<organism evidence="5 6">
    <name type="scientific">Rasamsonia emersonii (strain ATCC 16479 / CBS 393.64 / IMI 116815)</name>
    <dbReference type="NCBI Taxonomy" id="1408163"/>
    <lineage>
        <taxon>Eukaryota</taxon>
        <taxon>Fungi</taxon>
        <taxon>Dikarya</taxon>
        <taxon>Ascomycota</taxon>
        <taxon>Pezizomycotina</taxon>
        <taxon>Eurotiomycetes</taxon>
        <taxon>Eurotiomycetidae</taxon>
        <taxon>Eurotiales</taxon>
        <taxon>Trichocomaceae</taxon>
        <taxon>Rasamsonia</taxon>
    </lineage>
</organism>
<protein>
    <recommendedName>
        <fullName evidence="7">Cystathionine gamma-synthase</fullName>
    </recommendedName>
</protein>
<evidence type="ECO:0000256" key="2">
    <source>
        <dbReference type="ARBA" id="ARBA00022898"/>
    </source>
</evidence>
<dbReference type="InterPro" id="IPR000277">
    <property type="entry name" value="Cys/Met-Metab_PyrdxlP-dep_enz"/>
</dbReference>
<reference evidence="5 6" key="1">
    <citation type="submission" date="2015-04" db="EMBL/GenBank/DDBJ databases">
        <authorList>
            <person name="Heijne W.H."/>
            <person name="Fedorova N.D."/>
            <person name="Nierman W.C."/>
            <person name="Vollebregt A.W."/>
            <person name="Zhao Z."/>
            <person name="Wu L."/>
            <person name="Kumar M."/>
            <person name="Stam H."/>
            <person name="van den Berg M.A."/>
            <person name="Pel H.J."/>
        </authorList>
    </citation>
    <scope>NUCLEOTIDE SEQUENCE [LARGE SCALE GENOMIC DNA]</scope>
    <source>
        <strain evidence="5 6">CBS 393.64</strain>
    </source>
</reference>
<dbReference type="PANTHER" id="PTHR42699">
    <property type="match status" value="1"/>
</dbReference>
<dbReference type="PANTHER" id="PTHR42699:SF1">
    <property type="entry name" value="CYSTATHIONINE GAMMA-SYNTHASE-RELATED"/>
    <property type="match status" value="1"/>
</dbReference>
<dbReference type="GO" id="GO:0030170">
    <property type="term" value="F:pyridoxal phosphate binding"/>
    <property type="evidence" value="ECO:0007669"/>
    <property type="project" value="InterPro"/>
</dbReference>
<evidence type="ECO:0000256" key="3">
    <source>
        <dbReference type="RuleBase" id="RU362118"/>
    </source>
</evidence>
<dbReference type="STRING" id="1408163.A0A0F4Z2N6"/>
<feature type="region of interest" description="Disordered" evidence="4">
    <location>
        <begin position="1"/>
        <end position="25"/>
    </location>
</feature>
<dbReference type="InterPro" id="IPR015421">
    <property type="entry name" value="PyrdxlP-dep_Trfase_major"/>
</dbReference>
<dbReference type="GeneID" id="25313494"/>
<dbReference type="Proteomes" id="UP000053958">
    <property type="component" value="Unassembled WGS sequence"/>
</dbReference>
<keyword evidence="6" id="KW-1185">Reference proteome</keyword>
<evidence type="ECO:0000313" key="6">
    <source>
        <dbReference type="Proteomes" id="UP000053958"/>
    </source>
</evidence>
<dbReference type="RefSeq" id="XP_013331396.1">
    <property type="nucleotide sequence ID" value="XM_013475942.1"/>
</dbReference>
<dbReference type="SUPFAM" id="SSF53383">
    <property type="entry name" value="PLP-dependent transferases"/>
    <property type="match status" value="1"/>
</dbReference>
<evidence type="ECO:0000256" key="4">
    <source>
        <dbReference type="SAM" id="MobiDB-lite"/>
    </source>
</evidence>
<dbReference type="Gene3D" id="3.40.640.10">
    <property type="entry name" value="Type I PLP-dependent aspartate aminotransferase-like (Major domain)"/>
    <property type="match status" value="1"/>
</dbReference>
<comment type="caution">
    <text evidence="5">The sequence shown here is derived from an EMBL/GenBank/DDBJ whole genome shotgun (WGS) entry which is preliminary data.</text>
</comment>
<evidence type="ECO:0000313" key="5">
    <source>
        <dbReference type="EMBL" id="KKA24784.1"/>
    </source>
</evidence>
<accession>A0A0F4Z2N6</accession>
<dbReference type="GO" id="GO:0019346">
    <property type="term" value="P:transsulfuration"/>
    <property type="evidence" value="ECO:0007669"/>
    <property type="project" value="InterPro"/>
</dbReference>
<gene>
    <name evidence="5" type="ORF">T310_1143</name>
</gene>
<dbReference type="InterPro" id="IPR015422">
    <property type="entry name" value="PyrdxlP-dep_Trfase_small"/>
</dbReference>
<comment type="cofactor">
    <cofactor evidence="1 3">
        <name>pyridoxal 5'-phosphate</name>
        <dbReference type="ChEBI" id="CHEBI:597326"/>
    </cofactor>
</comment>
<comment type="similarity">
    <text evidence="3">Belongs to the trans-sulfuration enzymes family.</text>
</comment>
<dbReference type="Gene3D" id="3.90.1150.10">
    <property type="entry name" value="Aspartate Aminotransferase, domain 1"/>
    <property type="match status" value="1"/>
</dbReference>
<sequence length="600" mass="66555">MVKPLSTPFGHPLPPVHDNDDNDTSHAITAHVPGWETLSKIASGDPETFAKLKAIYPRFGVFFATRNLSNAIVRKVGLPEDYIALLFVSRETLADCKAYATSPRRGDHRLTAQDLTFKVLDIYGVRLYGIFVPATKIFGIIGFWQHPGIGISTRLADFLLPHVDTLQELLPIDPERVGDDDDYDHYIPKPTYLLDSPVHGQLRERIVSLLKRAPAPAPPATSISAPPPLSAGDPLPPKLTPGDVYLFPSGMAAIYRLQSYLSAANNNEYKSVAFGCLYHSTLDILEEFGGYELFGRGDESDLARLEKFLEEEESRNERKVQALYVEFPSNPVLVCSPLARLRALADKYEFVLVVDDTVGSFCNVDLLSVADVVVSSLTKSFSGYADVMAGSLVLNPLGPAYRKLRPLLRNSFHNELFVEDALVLERNSRDYLARSAILNRNAEAVVTFLQSKAENDTSAVSKVLYPTVSPTARDNYTPFMRAATPEFTPGYGCLFSVEFEQQEDMIAFYEALQVHMGPHLGAHLTLALPYNEVMFGRTGSDEKKARAESFGWSMLQIRVSVGLEDVDQLVETFAEAVRVADEVKSRRTDVVDGLDKIRIE</sequence>
<dbReference type="EMBL" id="LASV01000048">
    <property type="protein sequence ID" value="KKA24784.1"/>
    <property type="molecule type" value="Genomic_DNA"/>
</dbReference>
<evidence type="ECO:0008006" key="7">
    <source>
        <dbReference type="Google" id="ProtNLM"/>
    </source>
</evidence>
<name>A0A0F4Z2N6_RASE3</name>
<dbReference type="InterPro" id="IPR015424">
    <property type="entry name" value="PyrdxlP-dep_Trfase"/>
</dbReference>
<dbReference type="OrthoDB" id="10047078at2759"/>
<proteinExistence type="inferred from homology"/>
<dbReference type="Pfam" id="PF01053">
    <property type="entry name" value="Cys_Met_Meta_PP"/>
    <property type="match status" value="1"/>
</dbReference>
<dbReference type="GO" id="GO:0003962">
    <property type="term" value="F:cystathionine gamma-synthase activity"/>
    <property type="evidence" value="ECO:0007669"/>
    <property type="project" value="TreeGrafter"/>
</dbReference>
<keyword evidence="2 3" id="KW-0663">Pyridoxal phosphate</keyword>
<evidence type="ECO:0000256" key="1">
    <source>
        <dbReference type="ARBA" id="ARBA00001933"/>
    </source>
</evidence>
<dbReference type="InterPro" id="IPR051750">
    <property type="entry name" value="Trans-sulfuration_enzymes"/>
</dbReference>
<dbReference type="AlphaFoldDB" id="A0A0F4Z2N6"/>